<reference evidence="1 2" key="1">
    <citation type="submission" date="2013-01" db="EMBL/GenBank/DDBJ databases">
        <title>The Genome Sequence of Bacillus cereus TIAC219.</title>
        <authorList>
            <consortium name="The Broad Institute Genome Sequencing Platform"/>
            <consortium name="The Broad Institute Genome Sequencing Center for Infectious Disease"/>
            <person name="Feldgarden M."/>
            <person name="Van der Auwera G.A."/>
            <person name="Mahillon J."/>
            <person name="Duprez V."/>
            <person name="Timmery S."/>
            <person name="Mattelet C."/>
            <person name="Dierick K."/>
            <person name="Sun M."/>
            <person name="Yu Z."/>
            <person name="Zhu L."/>
            <person name="Hu X."/>
            <person name="Shank E.B."/>
            <person name="Swiecicka I."/>
            <person name="Hansen B.M."/>
            <person name="Andrup L."/>
            <person name="Walker B."/>
            <person name="Young S.K."/>
            <person name="Zeng Q."/>
            <person name="Gargeya S."/>
            <person name="Fitzgerald M."/>
            <person name="Haas B."/>
            <person name="Abouelleil A."/>
            <person name="Alvarado L."/>
            <person name="Arachchi H.M."/>
            <person name="Berlin A.M."/>
            <person name="Chapman S.B."/>
            <person name="Dewar J."/>
            <person name="Goldberg J."/>
            <person name="Griggs A."/>
            <person name="Gujja S."/>
            <person name="Hansen M."/>
            <person name="Howarth C."/>
            <person name="Imamovic A."/>
            <person name="Larimer J."/>
            <person name="McCowan C."/>
            <person name="Murphy C."/>
            <person name="Neiman D."/>
            <person name="Pearson M."/>
            <person name="Priest M."/>
            <person name="Roberts A."/>
            <person name="Saif S."/>
            <person name="Shea T."/>
            <person name="Sisk P."/>
            <person name="Sykes S."/>
            <person name="Wortman J."/>
            <person name="Nusbaum C."/>
            <person name="Birren B."/>
        </authorList>
    </citation>
    <scope>NUCLEOTIDE SEQUENCE [LARGE SCALE GENOMIC DNA]</scope>
    <source>
        <strain evidence="1 2">TIAC219</strain>
    </source>
</reference>
<sequence>MEKLINAIKEAAANPVGATQGEINLHTVLSECVVNGDIPGDLYKKIEEYVKKTA</sequence>
<name>A0ABC9SPD5_BACCE</name>
<dbReference type="RefSeq" id="WP_002084109.1">
    <property type="nucleotide sequence ID" value="NZ_KB976023.1"/>
</dbReference>
<evidence type="ECO:0000313" key="2">
    <source>
        <dbReference type="Proteomes" id="UP000014060"/>
    </source>
</evidence>
<dbReference type="EMBL" id="AHCJ01000113">
    <property type="protein sequence ID" value="EOQ55859.1"/>
    <property type="molecule type" value="Genomic_DNA"/>
</dbReference>
<proteinExistence type="predicted"/>
<dbReference type="AlphaFoldDB" id="A0ABC9SPD5"/>
<dbReference type="Proteomes" id="UP000014060">
    <property type="component" value="Unassembled WGS sequence"/>
</dbReference>
<organism evidence="1 2">
    <name type="scientific">Bacillus cereus TIAC219</name>
    <dbReference type="NCBI Taxonomy" id="718222"/>
    <lineage>
        <taxon>Bacteria</taxon>
        <taxon>Bacillati</taxon>
        <taxon>Bacillota</taxon>
        <taxon>Bacilli</taxon>
        <taxon>Bacillales</taxon>
        <taxon>Bacillaceae</taxon>
        <taxon>Bacillus</taxon>
        <taxon>Bacillus cereus group</taxon>
    </lineage>
</organism>
<evidence type="ECO:0000313" key="1">
    <source>
        <dbReference type="EMBL" id="EOQ55859.1"/>
    </source>
</evidence>
<evidence type="ECO:0008006" key="3">
    <source>
        <dbReference type="Google" id="ProtNLM"/>
    </source>
</evidence>
<protein>
    <recommendedName>
        <fullName evidence="3">Phage protein</fullName>
    </recommendedName>
</protein>
<accession>A0ABC9SPD5</accession>
<gene>
    <name evidence="1" type="ORF">IAY_06519</name>
</gene>
<comment type="caution">
    <text evidence="1">The sequence shown here is derived from an EMBL/GenBank/DDBJ whole genome shotgun (WGS) entry which is preliminary data.</text>
</comment>